<dbReference type="RefSeq" id="WP_066055778.1">
    <property type="nucleotide sequence ID" value="NZ_JBHUNF010000003.1"/>
</dbReference>
<dbReference type="PANTHER" id="PTHR30290">
    <property type="entry name" value="PERIPLASMIC BINDING COMPONENT OF ABC TRANSPORTER"/>
    <property type="match status" value="1"/>
</dbReference>
<evidence type="ECO:0000313" key="4">
    <source>
        <dbReference type="Proteomes" id="UP001597453"/>
    </source>
</evidence>
<reference evidence="4" key="1">
    <citation type="journal article" date="2019" name="Int. J. Syst. Evol. Microbiol.">
        <title>The Global Catalogue of Microorganisms (GCM) 10K type strain sequencing project: providing services to taxonomists for standard genome sequencing and annotation.</title>
        <authorList>
            <consortium name="The Broad Institute Genomics Platform"/>
            <consortium name="The Broad Institute Genome Sequencing Center for Infectious Disease"/>
            <person name="Wu L."/>
            <person name="Ma J."/>
        </authorList>
    </citation>
    <scope>NUCLEOTIDE SEQUENCE [LARGE SCALE GENOMIC DNA]</scope>
    <source>
        <strain evidence="4">TISTR 1511</strain>
    </source>
</reference>
<proteinExistence type="predicted"/>
<feature type="domain" description="Solute-binding protein family 5" evidence="2">
    <location>
        <begin position="79"/>
        <end position="456"/>
    </location>
</feature>
<dbReference type="InterPro" id="IPR039424">
    <property type="entry name" value="SBP_5"/>
</dbReference>
<evidence type="ECO:0000256" key="1">
    <source>
        <dbReference type="SAM" id="SignalP"/>
    </source>
</evidence>
<dbReference type="EMBL" id="JBHUNF010000003">
    <property type="protein sequence ID" value="MFD2674659.1"/>
    <property type="molecule type" value="Genomic_DNA"/>
</dbReference>
<dbReference type="PANTHER" id="PTHR30290:SF83">
    <property type="entry name" value="ABC TRANSPORTER SUBSTRATE-BINDING PROTEIN"/>
    <property type="match status" value="1"/>
</dbReference>
<keyword evidence="1" id="KW-0732">Signal</keyword>
<dbReference type="SUPFAM" id="SSF53850">
    <property type="entry name" value="Periplasmic binding protein-like II"/>
    <property type="match status" value="1"/>
</dbReference>
<evidence type="ECO:0000313" key="3">
    <source>
        <dbReference type="EMBL" id="MFD2674659.1"/>
    </source>
</evidence>
<dbReference type="CDD" id="cd00995">
    <property type="entry name" value="PBP2_NikA_DppA_OppA_like"/>
    <property type="match status" value="1"/>
</dbReference>
<dbReference type="Gene3D" id="3.10.105.10">
    <property type="entry name" value="Dipeptide-binding Protein, Domain 3"/>
    <property type="match status" value="1"/>
</dbReference>
<dbReference type="InterPro" id="IPR000914">
    <property type="entry name" value="SBP_5_dom"/>
</dbReference>
<dbReference type="Proteomes" id="UP001597453">
    <property type="component" value="Unassembled WGS sequence"/>
</dbReference>
<dbReference type="Gene3D" id="3.40.190.10">
    <property type="entry name" value="Periplasmic binding protein-like II"/>
    <property type="match status" value="1"/>
</dbReference>
<dbReference type="Pfam" id="PF00496">
    <property type="entry name" value="SBP_bac_5"/>
    <property type="match status" value="1"/>
</dbReference>
<protein>
    <submittedName>
        <fullName evidence="3">ABC transporter substrate-binding protein</fullName>
    </submittedName>
</protein>
<accession>A0ABW5RIK3</accession>
<feature type="chain" id="PRO_5045183281" evidence="1">
    <location>
        <begin position="22"/>
        <end position="534"/>
    </location>
</feature>
<comment type="caution">
    <text evidence="3">The sequence shown here is derived from an EMBL/GenBank/DDBJ whole genome shotgun (WGS) entry which is preliminary data.</text>
</comment>
<dbReference type="InterPro" id="IPR030678">
    <property type="entry name" value="Peptide/Ni-bd"/>
</dbReference>
<name>A0ABW5RIK3_9MICO</name>
<feature type="signal peptide" evidence="1">
    <location>
        <begin position="1"/>
        <end position="21"/>
    </location>
</feature>
<organism evidence="3 4">
    <name type="scientific">Gulosibacter bifidus</name>
    <dbReference type="NCBI Taxonomy" id="272239"/>
    <lineage>
        <taxon>Bacteria</taxon>
        <taxon>Bacillati</taxon>
        <taxon>Actinomycetota</taxon>
        <taxon>Actinomycetes</taxon>
        <taxon>Micrococcales</taxon>
        <taxon>Microbacteriaceae</taxon>
        <taxon>Gulosibacter</taxon>
    </lineage>
</organism>
<keyword evidence="4" id="KW-1185">Reference proteome</keyword>
<dbReference type="PROSITE" id="PS51257">
    <property type="entry name" value="PROKAR_LIPOPROTEIN"/>
    <property type="match status" value="1"/>
</dbReference>
<evidence type="ECO:0000259" key="2">
    <source>
        <dbReference type="Pfam" id="PF00496"/>
    </source>
</evidence>
<sequence>MKTKRILSVIAASAAAVLALAGCAGGDAGSDGAAIISVNGSEPQNPLIPTNTNETGGGHVVDELHARLVSYKADGSTENELAESIEPDAENKVWTIKLRNDIKFSDGSPITADNFIKAWNYGANPKNAQLNSYFFELIEGYSVEEGKDVQELKGLEKVDDQTFKVTLTAPTADFAMRLGYSAYAPLPDVAFDDMDAYGKNPTVVSGPYKFEAWDNNVEIRLVANENYDGPRKPANDGLTFKLYAQLDAAYSDLLAGNLDVLDTIPDASFGTYESELGGNSVNQPGAVFQAFIIPERLDHFGGEEGKLRRQAISMAINREEVTDKIFQGTRTPATDFTSPVIDGHSDDLKGVENVQFNPEKAKELWAKADAISPWDGTFEIAYNSDGGHQPWVDAVSNQIKNNLGIEAQGKPYASFAELRTDITEEKIQVAFRSGWQADYPGLNNFLAPLYTTTGSSNDGKYSNPEVDKLIAEGDAAASVDAANEKYNQAQEVLLEDLPAIPLWYQNSVAGWASTVQNVEIGYNSIPAYHKITKE</sequence>
<dbReference type="PIRSF" id="PIRSF002741">
    <property type="entry name" value="MppA"/>
    <property type="match status" value="1"/>
</dbReference>
<dbReference type="Gene3D" id="3.90.76.10">
    <property type="entry name" value="Dipeptide-binding Protein, Domain 1"/>
    <property type="match status" value="1"/>
</dbReference>
<gene>
    <name evidence="3" type="ORF">ACFSUQ_05000</name>
</gene>